<dbReference type="eggNOG" id="ENOG502RUNI">
    <property type="taxonomic scope" value="Eukaryota"/>
</dbReference>
<keyword evidence="2" id="KW-1185">Reference proteome</keyword>
<dbReference type="AlphaFoldDB" id="K0R2J4"/>
<dbReference type="OrthoDB" id="8062037at2759"/>
<name>K0R2J4_THAOC</name>
<dbReference type="OMA" id="RIDCKRT"/>
<gene>
    <name evidence="1" type="ORF">THAOC_34423</name>
</gene>
<evidence type="ECO:0000313" key="1">
    <source>
        <dbReference type="EMBL" id="EJK46893.1"/>
    </source>
</evidence>
<dbReference type="PANTHER" id="PTHR47026">
    <property type="entry name" value="PIGMENTOSA GTPASE REGULATOR-LIKE PROTEIN, PUTATIVE-RELATED"/>
    <property type="match status" value="1"/>
</dbReference>
<proteinExistence type="predicted"/>
<protein>
    <submittedName>
        <fullName evidence="1">Uncharacterized protein</fullName>
    </submittedName>
</protein>
<comment type="caution">
    <text evidence="1">The sequence shown here is derived from an EMBL/GenBank/DDBJ whole genome shotgun (WGS) entry which is preliminary data.</text>
</comment>
<reference evidence="1 2" key="1">
    <citation type="journal article" date="2012" name="Genome Biol.">
        <title>Genome and low-iron response of an oceanic diatom adapted to chronic iron limitation.</title>
        <authorList>
            <person name="Lommer M."/>
            <person name="Specht M."/>
            <person name="Roy A.S."/>
            <person name="Kraemer L."/>
            <person name="Andreson R."/>
            <person name="Gutowska M.A."/>
            <person name="Wolf J."/>
            <person name="Bergner S.V."/>
            <person name="Schilhabel M.B."/>
            <person name="Klostermeier U.C."/>
            <person name="Beiko R.G."/>
            <person name="Rosenstiel P."/>
            <person name="Hippler M."/>
            <person name="Laroche J."/>
        </authorList>
    </citation>
    <scope>NUCLEOTIDE SEQUENCE [LARGE SCALE GENOMIC DNA]</scope>
    <source>
        <strain evidence="1 2">CCMP1005</strain>
    </source>
</reference>
<organism evidence="1 2">
    <name type="scientific">Thalassiosira oceanica</name>
    <name type="common">Marine diatom</name>
    <dbReference type="NCBI Taxonomy" id="159749"/>
    <lineage>
        <taxon>Eukaryota</taxon>
        <taxon>Sar</taxon>
        <taxon>Stramenopiles</taxon>
        <taxon>Ochrophyta</taxon>
        <taxon>Bacillariophyta</taxon>
        <taxon>Coscinodiscophyceae</taxon>
        <taxon>Thalassiosirophycidae</taxon>
        <taxon>Thalassiosirales</taxon>
        <taxon>Thalassiosiraceae</taxon>
        <taxon>Thalassiosira</taxon>
    </lineage>
</organism>
<dbReference type="EMBL" id="AGNL01047480">
    <property type="protein sequence ID" value="EJK46893.1"/>
    <property type="molecule type" value="Genomic_DNA"/>
</dbReference>
<sequence length="339" mass="39089">MALVNYSPDETRALRLIMAYNRARGDDSTSGMFLAVLNDVAVDDFSRSRLRASVQALLEDEIEDVQQDDVLLSRFFGVLDGHRYAAVPSLDNSKAAETVKAHFMGLLIDIERRCRDEGDYVMEAAAFADIERTIRDEEKARRVGTEKKDRLAARLRLVAAHESQLAEYSNSWDLCLEEFEQQGKSIIDRLELTHRQQLEALENQERRRERKWSKELIQLRERQKMLAEQKLYAMAQETKDKADTLEADELARMNDGIDKSLQMKKQSLLKQQDNEANAMAKRIDCKRTEIGKRRTLDTDKLLLRNRNIIKAYDAESRSRFKKIEDSVDQAVQGMAGISR</sequence>
<dbReference type="PANTHER" id="PTHR47026:SF2">
    <property type="entry name" value="FLAGELLAR ASSOCIATED PROTEIN"/>
    <property type="match status" value="1"/>
</dbReference>
<dbReference type="Proteomes" id="UP000266841">
    <property type="component" value="Unassembled WGS sequence"/>
</dbReference>
<accession>K0R2J4</accession>
<evidence type="ECO:0000313" key="2">
    <source>
        <dbReference type="Proteomes" id="UP000266841"/>
    </source>
</evidence>